<name>A0A8S5NSY9_9CAUD</name>
<keyword evidence="1" id="KW-0472">Membrane</keyword>
<sequence length="164" mass="19442">MRWIIISCFVIILIILCIIKFFLYFYKRRNIGKDFFKESEKPFGKKAPEMYYDKQMMFRKCYGFFIGVHYLLVVMSISLTTITIYMVMDTKLELISRMVVSVLAAVSTNLQIVLRFDKVAEGYICAMRILEQAILEYEEQEPAELDILLQANQRSEEIIHNMFQ</sequence>
<keyword evidence="1" id="KW-0812">Transmembrane</keyword>
<feature type="transmembrane region" description="Helical" evidence="1">
    <location>
        <begin position="94"/>
        <end position="114"/>
    </location>
</feature>
<accession>A0A8S5NSY9</accession>
<feature type="transmembrane region" description="Helical" evidence="1">
    <location>
        <begin position="6"/>
        <end position="26"/>
    </location>
</feature>
<reference evidence="2" key="1">
    <citation type="journal article" date="2021" name="Proc. Natl. Acad. Sci. U.S.A.">
        <title>A Catalog of Tens of Thousands of Viruses from Human Metagenomes Reveals Hidden Associations with Chronic Diseases.</title>
        <authorList>
            <person name="Tisza M.J."/>
            <person name="Buck C.B."/>
        </authorList>
    </citation>
    <scope>NUCLEOTIDE SEQUENCE</scope>
    <source>
        <strain evidence="2">Ctzc413</strain>
    </source>
</reference>
<dbReference type="EMBL" id="BK015237">
    <property type="protein sequence ID" value="DAD97344.1"/>
    <property type="molecule type" value="Genomic_DNA"/>
</dbReference>
<feature type="transmembrane region" description="Helical" evidence="1">
    <location>
        <begin position="62"/>
        <end position="88"/>
    </location>
</feature>
<keyword evidence="1" id="KW-1133">Transmembrane helix</keyword>
<organism evidence="2">
    <name type="scientific">Myoviridae sp. ctzc413</name>
    <dbReference type="NCBI Taxonomy" id="2826721"/>
    <lineage>
        <taxon>Viruses</taxon>
        <taxon>Duplodnaviria</taxon>
        <taxon>Heunggongvirae</taxon>
        <taxon>Uroviricota</taxon>
        <taxon>Caudoviricetes</taxon>
    </lineage>
</organism>
<protein>
    <submittedName>
        <fullName evidence="2">Chitin synthase regulator</fullName>
    </submittedName>
</protein>
<evidence type="ECO:0000256" key="1">
    <source>
        <dbReference type="SAM" id="Phobius"/>
    </source>
</evidence>
<proteinExistence type="predicted"/>
<evidence type="ECO:0000313" key="2">
    <source>
        <dbReference type="EMBL" id="DAD97344.1"/>
    </source>
</evidence>